<gene>
    <name evidence="2" type="ORF">HK097_008367</name>
</gene>
<sequence length="364" mass="38253">MSREKLDPILEGSATSVVSNASSHPSAGVRRGSNAAHSLTSRRASLSDDQLQRSLSRHHSPLGSTSVSDGSTGTLRKATSVASPGVPSQGAAANSLGVPVPLNPARRKSQDRSSLPNIGITNENADRAIAHNPANYNITTKSPKSNTVTSSANVNSSTDGSGTLVDLAPSQQLWTSSLNLLKARQARLAASGIPEGPDGKGRLSPAADHNESRESRMAMIGWGMGDDSDISGSEDDGKMKMGRGRSMQSSRPPSIQKSTSSKCRRTRSGTSGSKKKKRRAGSGAPSISSSITSATSASESSTLGRNRHPSTPPPALAVEREKHRGLMNKLKKQIKRIWLGTNRVGVLTVGGMTRTSRSDLNTFW</sequence>
<feature type="compositionally biased region" description="Polar residues" evidence="1">
    <location>
        <begin position="134"/>
        <end position="144"/>
    </location>
</feature>
<dbReference type="AlphaFoldDB" id="A0AAD5SJH8"/>
<dbReference type="EMBL" id="JADGJD010000049">
    <property type="protein sequence ID" value="KAJ3056027.1"/>
    <property type="molecule type" value="Genomic_DNA"/>
</dbReference>
<feature type="region of interest" description="Disordered" evidence="1">
    <location>
        <begin position="191"/>
        <end position="319"/>
    </location>
</feature>
<name>A0AAD5SJH8_9FUNG</name>
<evidence type="ECO:0000256" key="1">
    <source>
        <dbReference type="SAM" id="MobiDB-lite"/>
    </source>
</evidence>
<feature type="compositionally biased region" description="Low complexity" evidence="1">
    <location>
        <begin position="63"/>
        <end position="74"/>
    </location>
</feature>
<feature type="region of interest" description="Disordered" evidence="1">
    <location>
        <begin position="1"/>
        <end position="160"/>
    </location>
</feature>
<comment type="caution">
    <text evidence="2">The sequence shown here is derived from an EMBL/GenBank/DDBJ whole genome shotgun (WGS) entry which is preliminary data.</text>
</comment>
<protein>
    <submittedName>
        <fullName evidence="2">Uncharacterized protein</fullName>
    </submittedName>
</protein>
<proteinExistence type="predicted"/>
<feature type="compositionally biased region" description="Low complexity" evidence="1">
    <location>
        <begin position="145"/>
        <end position="158"/>
    </location>
</feature>
<dbReference type="Proteomes" id="UP001212841">
    <property type="component" value="Unassembled WGS sequence"/>
</dbReference>
<accession>A0AAD5SJH8</accession>
<reference evidence="2" key="1">
    <citation type="submission" date="2020-05" db="EMBL/GenBank/DDBJ databases">
        <title>Phylogenomic resolution of chytrid fungi.</title>
        <authorList>
            <person name="Stajich J.E."/>
            <person name="Amses K."/>
            <person name="Simmons R."/>
            <person name="Seto K."/>
            <person name="Myers J."/>
            <person name="Bonds A."/>
            <person name="Quandt C.A."/>
            <person name="Barry K."/>
            <person name="Liu P."/>
            <person name="Grigoriev I."/>
            <person name="Longcore J.E."/>
            <person name="James T.Y."/>
        </authorList>
    </citation>
    <scope>NUCLEOTIDE SEQUENCE</scope>
    <source>
        <strain evidence="2">JEL0318</strain>
    </source>
</reference>
<evidence type="ECO:0000313" key="3">
    <source>
        <dbReference type="Proteomes" id="UP001212841"/>
    </source>
</evidence>
<feature type="compositionally biased region" description="Polar residues" evidence="1">
    <location>
        <begin position="13"/>
        <end position="25"/>
    </location>
</feature>
<keyword evidence="3" id="KW-1185">Reference proteome</keyword>
<evidence type="ECO:0000313" key="2">
    <source>
        <dbReference type="EMBL" id="KAJ3056027.1"/>
    </source>
</evidence>
<organism evidence="2 3">
    <name type="scientific">Rhizophlyctis rosea</name>
    <dbReference type="NCBI Taxonomy" id="64517"/>
    <lineage>
        <taxon>Eukaryota</taxon>
        <taxon>Fungi</taxon>
        <taxon>Fungi incertae sedis</taxon>
        <taxon>Chytridiomycota</taxon>
        <taxon>Chytridiomycota incertae sedis</taxon>
        <taxon>Chytridiomycetes</taxon>
        <taxon>Rhizophlyctidales</taxon>
        <taxon>Rhizophlyctidaceae</taxon>
        <taxon>Rhizophlyctis</taxon>
    </lineage>
</organism>
<feature type="compositionally biased region" description="Low complexity" evidence="1">
    <location>
        <begin position="281"/>
        <end position="301"/>
    </location>
</feature>
<feature type="compositionally biased region" description="Polar residues" evidence="1">
    <location>
        <begin position="35"/>
        <end position="44"/>
    </location>
</feature>
<feature type="compositionally biased region" description="Polar residues" evidence="1">
    <location>
        <begin position="246"/>
        <end position="256"/>
    </location>
</feature>
<feature type="compositionally biased region" description="Polar residues" evidence="1">
    <location>
        <begin position="112"/>
        <end position="123"/>
    </location>
</feature>
<feature type="compositionally biased region" description="Basic residues" evidence="1">
    <location>
        <begin position="262"/>
        <end position="280"/>
    </location>
</feature>